<comment type="caution">
    <text evidence="2">The sequence shown here is derived from an EMBL/GenBank/DDBJ whole genome shotgun (WGS) entry which is preliminary data.</text>
</comment>
<feature type="domain" description="LysM" evidence="1">
    <location>
        <begin position="103"/>
        <end position="146"/>
    </location>
</feature>
<dbReference type="PANTHER" id="PTHR33734:SF22">
    <property type="entry name" value="MEMBRANE-BOUND LYTIC MUREIN TRANSGLYCOSYLASE D"/>
    <property type="match status" value="1"/>
</dbReference>
<dbReference type="InterPro" id="IPR036779">
    <property type="entry name" value="LysM_dom_sf"/>
</dbReference>
<name>A0ABQ0SS15_9BACL</name>
<evidence type="ECO:0000259" key="1">
    <source>
        <dbReference type="PROSITE" id="PS51782"/>
    </source>
</evidence>
<dbReference type="Proteomes" id="UP000317180">
    <property type="component" value="Unassembled WGS sequence"/>
</dbReference>
<dbReference type="EMBL" id="BJOD01000024">
    <property type="protein sequence ID" value="GED26458.1"/>
    <property type="molecule type" value="Genomic_DNA"/>
</dbReference>
<dbReference type="CDD" id="cd00118">
    <property type="entry name" value="LysM"/>
    <property type="match status" value="3"/>
</dbReference>
<keyword evidence="3" id="KW-1185">Reference proteome</keyword>
<dbReference type="Pfam" id="PF01476">
    <property type="entry name" value="LysM"/>
    <property type="match status" value="3"/>
</dbReference>
<dbReference type="Gene3D" id="3.10.350.10">
    <property type="entry name" value="LysM domain"/>
    <property type="match status" value="3"/>
</dbReference>
<gene>
    <name evidence="2" type="ORF">BAG01nite_25600</name>
</gene>
<dbReference type="SMART" id="SM00257">
    <property type="entry name" value="LysM"/>
    <property type="match status" value="3"/>
</dbReference>
<dbReference type="PANTHER" id="PTHR33734">
    <property type="entry name" value="LYSM DOMAIN-CONTAINING GPI-ANCHORED PROTEIN 2"/>
    <property type="match status" value="1"/>
</dbReference>
<dbReference type="InterPro" id="IPR018392">
    <property type="entry name" value="LysM"/>
</dbReference>
<organism evidence="2 3">
    <name type="scientific">Brevibacillus agri</name>
    <dbReference type="NCBI Taxonomy" id="51101"/>
    <lineage>
        <taxon>Bacteria</taxon>
        <taxon>Bacillati</taxon>
        <taxon>Bacillota</taxon>
        <taxon>Bacilli</taxon>
        <taxon>Bacillales</taxon>
        <taxon>Paenibacillaceae</taxon>
        <taxon>Brevibacillus</taxon>
    </lineage>
</organism>
<sequence length="362" mass="39948">MKADLPAAYNQDEPLHTSRYGIEEAFMFKTTRWKRLALQTALVAGLLPVTSAFAQTIQVAPGDTLGNIAYKNQITVEQLKLANQLTSDMILVGQKLYIPPRSTVYTVKRGDVLWKIAANHGVSIQTIVNTNNLQTTEILIGQKLLIPTQEPAAETPQPKPKAEQDKPWVENTRYQVVKGDTPWTISIAHGIPFTEFLQVNKLSESDYLQIGQVVTIPVHHIPKTATAGAKYGEYLDWFEAAQYLFPINATAKVTDFATGKSFMVKRTIGASHSDTEPLTAADSAAIKSIWGGSFSWSIRPVIVEVDGRRLAASMSSMPHSIEYIADNDFDGHFDIHFPGSLRHKDNLVDPDHQAAIRIAAGK</sequence>
<dbReference type="SUPFAM" id="SSF54106">
    <property type="entry name" value="LysM domain"/>
    <property type="match status" value="3"/>
</dbReference>
<proteinExistence type="predicted"/>
<dbReference type="PROSITE" id="PS51782">
    <property type="entry name" value="LYSM"/>
    <property type="match status" value="3"/>
</dbReference>
<evidence type="ECO:0000313" key="2">
    <source>
        <dbReference type="EMBL" id="GED26458.1"/>
    </source>
</evidence>
<accession>A0ABQ0SS15</accession>
<reference evidence="2 3" key="1">
    <citation type="submission" date="2019-06" db="EMBL/GenBank/DDBJ databases">
        <title>Whole genome shotgun sequence of Brevibacillus agri NBRC 15538.</title>
        <authorList>
            <person name="Hosoyama A."/>
            <person name="Uohara A."/>
            <person name="Ohji S."/>
            <person name="Ichikawa N."/>
        </authorList>
    </citation>
    <scope>NUCLEOTIDE SEQUENCE [LARGE SCALE GENOMIC DNA]</scope>
    <source>
        <strain evidence="2 3">NBRC 15538</strain>
    </source>
</reference>
<evidence type="ECO:0000313" key="3">
    <source>
        <dbReference type="Proteomes" id="UP000317180"/>
    </source>
</evidence>
<protein>
    <recommendedName>
        <fullName evidence="1">LysM domain-containing protein</fullName>
    </recommendedName>
</protein>
<feature type="domain" description="LysM" evidence="1">
    <location>
        <begin position="55"/>
        <end position="98"/>
    </location>
</feature>
<feature type="domain" description="LysM" evidence="1">
    <location>
        <begin position="172"/>
        <end position="216"/>
    </location>
</feature>